<evidence type="ECO:0000313" key="4">
    <source>
        <dbReference type="EMBL" id="GIN59846.1"/>
    </source>
</evidence>
<dbReference type="SUPFAM" id="SSF48403">
    <property type="entry name" value="Ankyrin repeat"/>
    <property type="match status" value="1"/>
</dbReference>
<sequence length="239" mass="25950">MRITTPIWIVIVMILLVACQSDSDYSDPLSEKAESNTEEDIPMNQNQFILAAEKGDVEEVLRLLEKGVDIDGTDEQGRTAVVAATYGNQVEVVEALIDKGADINIRDNQLNNVFLYAGASGYLDIVKLAIEAGADPTLTNRFGGTALIPAAERGHVKVVKELLTNSDVDVNHINDLQWTALMEAVILGDGGKNHQEIVQLLVDHGADIQIGDGDGITPLEHAQRLGFREIEQILKNAAQ</sequence>
<evidence type="ECO:0000256" key="1">
    <source>
        <dbReference type="ARBA" id="ARBA00022737"/>
    </source>
</evidence>
<reference evidence="4 5" key="1">
    <citation type="submission" date="2021-03" db="EMBL/GenBank/DDBJ databases">
        <title>Antimicrobial resistance genes in bacteria isolated from Japanese honey, and their potential for conferring macrolide and lincosamide resistance in the American foulbrood pathogen Paenibacillus larvae.</title>
        <authorList>
            <person name="Okamoto M."/>
            <person name="Kumagai M."/>
            <person name="Kanamori H."/>
            <person name="Takamatsu D."/>
        </authorList>
    </citation>
    <scope>NUCLEOTIDE SEQUENCE [LARGE SCALE GENOMIC DNA]</scope>
    <source>
        <strain evidence="4 5">J8TS2</strain>
    </source>
</reference>
<protein>
    <recommendedName>
        <fullName evidence="6">Ankyrin repeat domain-containing protein</fullName>
    </recommendedName>
</protein>
<keyword evidence="1" id="KW-0677">Repeat</keyword>
<organism evidence="4 5">
    <name type="scientific">Lederbergia ruris</name>
    <dbReference type="NCBI Taxonomy" id="217495"/>
    <lineage>
        <taxon>Bacteria</taxon>
        <taxon>Bacillati</taxon>
        <taxon>Bacillota</taxon>
        <taxon>Bacilli</taxon>
        <taxon>Bacillales</taxon>
        <taxon>Bacillaceae</taxon>
        <taxon>Lederbergia</taxon>
    </lineage>
</organism>
<dbReference type="Proteomes" id="UP000679950">
    <property type="component" value="Unassembled WGS sequence"/>
</dbReference>
<evidence type="ECO:0000313" key="5">
    <source>
        <dbReference type="Proteomes" id="UP000679950"/>
    </source>
</evidence>
<comment type="caution">
    <text evidence="4">The sequence shown here is derived from an EMBL/GenBank/DDBJ whole genome shotgun (WGS) entry which is preliminary data.</text>
</comment>
<dbReference type="PROSITE" id="PS51257">
    <property type="entry name" value="PROKAR_LIPOPROTEIN"/>
    <property type="match status" value="1"/>
</dbReference>
<dbReference type="PROSITE" id="PS50088">
    <property type="entry name" value="ANK_REPEAT"/>
    <property type="match status" value="1"/>
</dbReference>
<evidence type="ECO:0000256" key="3">
    <source>
        <dbReference type="PROSITE-ProRule" id="PRU00023"/>
    </source>
</evidence>
<name>A0ABQ4KQS4_9BACI</name>
<evidence type="ECO:0008006" key="6">
    <source>
        <dbReference type="Google" id="ProtNLM"/>
    </source>
</evidence>
<dbReference type="InterPro" id="IPR036770">
    <property type="entry name" value="Ankyrin_rpt-contain_sf"/>
</dbReference>
<accession>A0ABQ4KQS4</accession>
<evidence type="ECO:0000256" key="2">
    <source>
        <dbReference type="ARBA" id="ARBA00023043"/>
    </source>
</evidence>
<dbReference type="PANTHER" id="PTHR24173">
    <property type="entry name" value="ANKYRIN REPEAT CONTAINING"/>
    <property type="match status" value="1"/>
</dbReference>
<dbReference type="EMBL" id="BORB01000065">
    <property type="protein sequence ID" value="GIN59846.1"/>
    <property type="molecule type" value="Genomic_DNA"/>
</dbReference>
<dbReference type="PRINTS" id="PR01415">
    <property type="entry name" value="ANKYRIN"/>
</dbReference>
<keyword evidence="5" id="KW-1185">Reference proteome</keyword>
<proteinExistence type="predicted"/>
<dbReference type="InterPro" id="IPR002110">
    <property type="entry name" value="Ankyrin_rpt"/>
</dbReference>
<keyword evidence="2 3" id="KW-0040">ANK repeat</keyword>
<dbReference type="Pfam" id="PF12796">
    <property type="entry name" value="Ank_2"/>
    <property type="match status" value="2"/>
</dbReference>
<dbReference type="PANTHER" id="PTHR24173:SF27">
    <property type="entry name" value="ANKYRIN REPEAT AND SOCS BOX PROTEIN 1"/>
    <property type="match status" value="1"/>
</dbReference>
<feature type="repeat" description="ANK" evidence="3">
    <location>
        <begin position="76"/>
        <end position="108"/>
    </location>
</feature>
<dbReference type="PROSITE" id="PS50297">
    <property type="entry name" value="ANK_REP_REGION"/>
    <property type="match status" value="1"/>
</dbReference>
<dbReference type="SMART" id="SM00248">
    <property type="entry name" value="ANK"/>
    <property type="match status" value="5"/>
</dbReference>
<gene>
    <name evidence="4" type="ORF">J8TS2_41650</name>
</gene>
<dbReference type="Gene3D" id="1.25.40.20">
    <property type="entry name" value="Ankyrin repeat-containing domain"/>
    <property type="match status" value="2"/>
</dbReference>